<reference evidence="2 3" key="1">
    <citation type="submission" date="2020-07" db="EMBL/GenBank/DDBJ databases">
        <title>Comparative genomics of pyrophilous fungi reveals a link between fire events and developmental genes.</title>
        <authorList>
            <consortium name="DOE Joint Genome Institute"/>
            <person name="Steindorff A.S."/>
            <person name="Carver A."/>
            <person name="Calhoun S."/>
            <person name="Stillman K."/>
            <person name="Liu H."/>
            <person name="Lipzen A."/>
            <person name="Pangilinan J."/>
            <person name="Labutti K."/>
            <person name="Bruns T.D."/>
            <person name="Grigoriev I.V."/>
        </authorList>
    </citation>
    <scope>NUCLEOTIDE SEQUENCE [LARGE SCALE GENOMIC DNA]</scope>
    <source>
        <strain evidence="2 3">CBS 144469</strain>
    </source>
</reference>
<sequence length="481" mass="53057">MGNVFRSWWVRTRQAQASGGLLGTTTMVFGALAKTRTFVIAHQLSQPRIGVAAWTKASSLCLELGEFGATLVQKRKVRYFLWRSRRGLISTLQQLDTQKWRFLTHGETFLLTSPQITSSLVTGLYRIRTLDGSTTLSLSQSIADSGDGDHSDALALATSHDNPQNSNKWLVTFQASGLYSIQDADQHLFLGSPAYECYQYGMIHGLKEPFDWQISSVGGFAYTINTSSVSNLLSVGFRDYRAEPEKQLALMPAAQAHSQIWFFEPWEDYDTLSAKDPGVGASPMARRISDYGPGTTSGSKPLPETPAYLKEPSDLNGPRIQPFPEPPMEDRSAAGETDSDGEDGEASLPDGHYHIRNVGSGKYLNIATHPFLKAEPTHSPSRFLVRVSSSNSSKVQIIPHSYPGLHSLVWGELGLEVENASRFSWKLVAVNDDGIGRRFYLQPGQGSVIGVVEDQVELVDDVDPDSDAPAEEKMWDFVMIY</sequence>
<dbReference type="EMBL" id="JACGCI010000023">
    <property type="protein sequence ID" value="KAF6757069.1"/>
    <property type="molecule type" value="Genomic_DNA"/>
</dbReference>
<feature type="region of interest" description="Disordered" evidence="1">
    <location>
        <begin position="280"/>
        <end position="352"/>
    </location>
</feature>
<comment type="caution">
    <text evidence="2">The sequence shown here is derived from an EMBL/GenBank/DDBJ whole genome shotgun (WGS) entry which is preliminary data.</text>
</comment>
<dbReference type="AlphaFoldDB" id="A0A8H6M8P4"/>
<organism evidence="2 3">
    <name type="scientific">Ephemerocybe angulata</name>
    <dbReference type="NCBI Taxonomy" id="980116"/>
    <lineage>
        <taxon>Eukaryota</taxon>
        <taxon>Fungi</taxon>
        <taxon>Dikarya</taxon>
        <taxon>Basidiomycota</taxon>
        <taxon>Agaricomycotina</taxon>
        <taxon>Agaricomycetes</taxon>
        <taxon>Agaricomycetidae</taxon>
        <taxon>Agaricales</taxon>
        <taxon>Agaricineae</taxon>
        <taxon>Psathyrellaceae</taxon>
        <taxon>Ephemerocybe</taxon>
    </lineage>
</organism>
<dbReference type="OrthoDB" id="3026289at2759"/>
<evidence type="ECO:0000313" key="3">
    <source>
        <dbReference type="Proteomes" id="UP000521943"/>
    </source>
</evidence>
<evidence type="ECO:0000313" key="2">
    <source>
        <dbReference type="EMBL" id="KAF6757069.1"/>
    </source>
</evidence>
<accession>A0A8H6M8P4</accession>
<evidence type="ECO:0000256" key="1">
    <source>
        <dbReference type="SAM" id="MobiDB-lite"/>
    </source>
</evidence>
<gene>
    <name evidence="2" type="ORF">DFP72DRAFT_247345</name>
</gene>
<keyword evidence="3" id="KW-1185">Reference proteome</keyword>
<proteinExistence type="predicted"/>
<dbReference type="Proteomes" id="UP000521943">
    <property type="component" value="Unassembled WGS sequence"/>
</dbReference>
<name>A0A8H6M8P4_9AGAR</name>
<dbReference type="Gene3D" id="2.80.10.50">
    <property type="match status" value="1"/>
</dbReference>
<protein>
    <submittedName>
        <fullName evidence="2">Uncharacterized protein</fullName>
    </submittedName>
</protein>